<sequence length="500" mass="56717">MTNRRMIEAVSILVILGSGIKCEDSSDKTTTLYLTEKDLDPETRRVLIDNYINEYFSEYQYDVSSLLPAVKFVMDSKSVLFENAHEDSDSTSLKNSLESEIEEAFRLRKDSSLKPIVQRLKLVLSNVFSVPRSHTTAQIYRDLVADYISRSFILQGLLTGVQSFQPVQFHDMFFKNTKGGVPTGTNIVGIYPGSNYGTPEDKILILGAHWDTVPNSDGYNDNGSGVVAVLEVAKLLSAAKCKLTHSIMFVTFDLEEVGSQGSLEFVQRLLLPHMIKYRQNSNSGAIIMDTMLNYNSSLNSQLLPYPDLLPRVKSYLDSKNYTGDYLTAYNRRSFDDVLLKKFERYWNRQKTSKVFHFVPSDLKFSQKVPKREEIVEFVNFLRSDHSRFWFPATDAYSTIKSFDAILLTDTGPDRGQMQECYHNPCDSVRNGFRARFANYDFYAHTIQAVLDTALDITQGTCPLRTPKSGFSATGKATQISVECHFFSLILTVKTIMALYI</sequence>
<keyword evidence="6" id="KW-1185">Reference proteome</keyword>
<evidence type="ECO:0000313" key="6">
    <source>
        <dbReference type="Proteomes" id="UP000318571"/>
    </source>
</evidence>
<proteinExistence type="inferred from homology"/>
<dbReference type="GO" id="GO:0006508">
    <property type="term" value="P:proteolysis"/>
    <property type="evidence" value="ECO:0007669"/>
    <property type="project" value="InterPro"/>
</dbReference>
<dbReference type="Gene3D" id="3.40.630.10">
    <property type="entry name" value="Zn peptidases"/>
    <property type="match status" value="1"/>
</dbReference>
<dbReference type="SUPFAM" id="SSF53187">
    <property type="entry name" value="Zn-dependent exopeptidases"/>
    <property type="match status" value="1"/>
</dbReference>
<feature type="domain" description="Peptidase M28" evidence="4">
    <location>
        <begin position="186"/>
        <end position="321"/>
    </location>
</feature>
<feature type="signal peptide" evidence="3">
    <location>
        <begin position="1"/>
        <end position="22"/>
    </location>
</feature>
<dbReference type="InterPro" id="IPR045175">
    <property type="entry name" value="M28_fam"/>
</dbReference>
<dbReference type="OMA" id="YNAITAH"/>
<dbReference type="InterPro" id="IPR007484">
    <property type="entry name" value="Peptidase_M28"/>
</dbReference>
<accession>A0A553N7R6</accession>
<reference evidence="5 6" key="1">
    <citation type="journal article" date="2018" name="Nat. Ecol. Evol.">
        <title>Genomic signatures of mitonuclear coevolution across populations of Tigriopus californicus.</title>
        <authorList>
            <person name="Barreto F.S."/>
            <person name="Watson E.T."/>
            <person name="Lima T.G."/>
            <person name="Willett C.S."/>
            <person name="Edmands S."/>
            <person name="Li W."/>
            <person name="Burton R.S."/>
        </authorList>
    </citation>
    <scope>NUCLEOTIDE SEQUENCE [LARGE SCALE GENOMIC DNA]</scope>
    <source>
        <strain evidence="5 6">San Diego</strain>
    </source>
</reference>
<dbReference type="EMBL" id="VCGU01000459">
    <property type="protein sequence ID" value="TRY61476.1"/>
    <property type="molecule type" value="Genomic_DNA"/>
</dbReference>
<evidence type="ECO:0000313" key="5">
    <source>
        <dbReference type="EMBL" id="TRY61476.1"/>
    </source>
</evidence>
<dbReference type="GO" id="GO:0008235">
    <property type="term" value="F:metalloexopeptidase activity"/>
    <property type="evidence" value="ECO:0007669"/>
    <property type="project" value="InterPro"/>
</dbReference>
<evidence type="ECO:0000256" key="1">
    <source>
        <dbReference type="ARBA" id="ARBA00001947"/>
    </source>
</evidence>
<comment type="cofactor">
    <cofactor evidence="1">
        <name>Zn(2+)</name>
        <dbReference type="ChEBI" id="CHEBI:29105"/>
    </cofactor>
</comment>
<name>A0A553N7R6_TIGCA</name>
<keyword evidence="3" id="KW-0732">Signal</keyword>
<feature type="chain" id="PRO_5021706428" description="Peptidase M28 domain-containing protein" evidence="3">
    <location>
        <begin position="23"/>
        <end position="500"/>
    </location>
</feature>
<comment type="similarity">
    <text evidence="2">Belongs to the peptidase M28 family. M28B subfamily.</text>
</comment>
<evidence type="ECO:0000256" key="3">
    <source>
        <dbReference type="SAM" id="SignalP"/>
    </source>
</evidence>
<evidence type="ECO:0000259" key="4">
    <source>
        <dbReference type="Pfam" id="PF04389"/>
    </source>
</evidence>
<organism evidence="5 6">
    <name type="scientific">Tigriopus californicus</name>
    <name type="common">Marine copepod</name>
    <dbReference type="NCBI Taxonomy" id="6832"/>
    <lineage>
        <taxon>Eukaryota</taxon>
        <taxon>Metazoa</taxon>
        <taxon>Ecdysozoa</taxon>
        <taxon>Arthropoda</taxon>
        <taxon>Crustacea</taxon>
        <taxon>Multicrustacea</taxon>
        <taxon>Hexanauplia</taxon>
        <taxon>Copepoda</taxon>
        <taxon>Harpacticoida</taxon>
        <taxon>Harpacticidae</taxon>
        <taxon>Tigriopus</taxon>
    </lineage>
</organism>
<dbReference type="PANTHER" id="PTHR12147:SF26">
    <property type="entry name" value="PEPTIDASE M28 DOMAIN-CONTAINING PROTEIN"/>
    <property type="match status" value="1"/>
</dbReference>
<dbReference type="AlphaFoldDB" id="A0A553N7R6"/>
<dbReference type="PANTHER" id="PTHR12147">
    <property type="entry name" value="METALLOPEPTIDASE M28 FAMILY MEMBER"/>
    <property type="match status" value="1"/>
</dbReference>
<comment type="caution">
    <text evidence="5">The sequence shown here is derived from an EMBL/GenBank/DDBJ whole genome shotgun (WGS) entry which is preliminary data.</text>
</comment>
<dbReference type="Pfam" id="PF04389">
    <property type="entry name" value="Peptidase_M28"/>
    <property type="match status" value="1"/>
</dbReference>
<dbReference type="STRING" id="6832.A0A553N7R6"/>
<evidence type="ECO:0000256" key="2">
    <source>
        <dbReference type="ARBA" id="ARBA00005634"/>
    </source>
</evidence>
<dbReference type="Proteomes" id="UP000318571">
    <property type="component" value="Chromosome 8"/>
</dbReference>
<protein>
    <recommendedName>
        <fullName evidence="4">Peptidase M28 domain-containing protein</fullName>
    </recommendedName>
</protein>
<gene>
    <name evidence="5" type="ORF">TCAL_04393</name>
</gene>